<evidence type="ECO:0008006" key="6">
    <source>
        <dbReference type="Google" id="ProtNLM"/>
    </source>
</evidence>
<sequence>MEICEESGFFHEDFAKFRSDISDSEFRAFSQLENDEQRVRFVHQIVEDRYGGKLWSPVREIGVGKSLAKALEAKERGNSAFQYEKWQESLRCYNDACLLLPAENDQEKAFILANRSAALFHLNKYDLALRDIDRSIQLHYPENMRYKLMERKARCFAALKDLPTALECYRDTFAALSVSNLGEEMLEKKMKETHKMIINLELHIENVKKYLEPVKRGVVKKFVPHVDKSIFFDCTESEGRFARTRNHLKPNCVLLKELPHASVVMSDCSGTHCDQCCSRVEVLFSCPKCVDVVYCSEECLQEGSRGHHAYECGFLPFLRNSGANVVSMLALRIVSQKSEEYFYDMQEQLENLSNDFVDSLPVDDYRKVYNFVTHDEQREAEDYLKWVVMSVLLNTVLVAAGFSKSGSLKG</sequence>
<evidence type="ECO:0000256" key="1">
    <source>
        <dbReference type="ARBA" id="ARBA00022603"/>
    </source>
</evidence>
<reference evidence="4" key="2">
    <citation type="submission" date="2025-05" db="UniProtKB">
        <authorList>
            <consortium name="EnsemblMetazoa"/>
        </authorList>
    </citation>
    <scope>IDENTIFICATION</scope>
    <source>
        <strain evidence="4">Foshan</strain>
    </source>
</reference>
<dbReference type="SUPFAM" id="SSF48452">
    <property type="entry name" value="TPR-like"/>
    <property type="match status" value="1"/>
</dbReference>
<protein>
    <recommendedName>
        <fullName evidence="6">MYND-type domain-containing protein</fullName>
    </recommendedName>
</protein>
<dbReference type="GeneID" id="109412024"/>
<dbReference type="PANTHER" id="PTHR46165:SF7">
    <property type="entry name" value="SET AND MYND DOMAIN-CONTAINING PROTEIN 4"/>
    <property type="match status" value="1"/>
</dbReference>
<name>A0ABM1Z3U3_AEDAL</name>
<evidence type="ECO:0000256" key="3">
    <source>
        <dbReference type="ARBA" id="ARBA00022691"/>
    </source>
</evidence>
<dbReference type="InterPro" id="IPR011990">
    <property type="entry name" value="TPR-like_helical_dom_sf"/>
</dbReference>
<keyword evidence="5" id="KW-1185">Reference proteome</keyword>
<proteinExistence type="predicted"/>
<dbReference type="PANTHER" id="PTHR46165">
    <property type="entry name" value="SET AND MYND DOMAIN-CONTAINING PROTEIN 4"/>
    <property type="match status" value="1"/>
</dbReference>
<keyword evidence="2" id="KW-0808">Transferase</keyword>
<evidence type="ECO:0000313" key="5">
    <source>
        <dbReference type="Proteomes" id="UP000069940"/>
    </source>
</evidence>
<reference evidence="5" key="1">
    <citation type="journal article" date="2015" name="Proc. Natl. Acad. Sci. U.S.A.">
        <title>Genome sequence of the Asian Tiger mosquito, Aedes albopictus, reveals insights into its biology, genetics, and evolution.</title>
        <authorList>
            <person name="Chen X.G."/>
            <person name="Jiang X."/>
            <person name="Gu J."/>
            <person name="Xu M."/>
            <person name="Wu Y."/>
            <person name="Deng Y."/>
            <person name="Zhang C."/>
            <person name="Bonizzoni M."/>
            <person name="Dermauw W."/>
            <person name="Vontas J."/>
            <person name="Armbruster P."/>
            <person name="Huang X."/>
            <person name="Yang Y."/>
            <person name="Zhang H."/>
            <person name="He W."/>
            <person name="Peng H."/>
            <person name="Liu Y."/>
            <person name="Wu K."/>
            <person name="Chen J."/>
            <person name="Lirakis M."/>
            <person name="Topalis P."/>
            <person name="Van Leeuwen T."/>
            <person name="Hall A.B."/>
            <person name="Jiang X."/>
            <person name="Thorpe C."/>
            <person name="Mueller R.L."/>
            <person name="Sun C."/>
            <person name="Waterhouse R.M."/>
            <person name="Yan G."/>
            <person name="Tu Z.J."/>
            <person name="Fang X."/>
            <person name="James A.A."/>
        </authorList>
    </citation>
    <scope>NUCLEOTIDE SEQUENCE [LARGE SCALE GENOMIC DNA]</scope>
    <source>
        <strain evidence="5">Foshan</strain>
    </source>
</reference>
<organism evidence="4 5">
    <name type="scientific">Aedes albopictus</name>
    <name type="common">Asian tiger mosquito</name>
    <name type="synonym">Stegomyia albopicta</name>
    <dbReference type="NCBI Taxonomy" id="7160"/>
    <lineage>
        <taxon>Eukaryota</taxon>
        <taxon>Metazoa</taxon>
        <taxon>Ecdysozoa</taxon>
        <taxon>Arthropoda</taxon>
        <taxon>Hexapoda</taxon>
        <taxon>Insecta</taxon>
        <taxon>Pterygota</taxon>
        <taxon>Neoptera</taxon>
        <taxon>Endopterygota</taxon>
        <taxon>Diptera</taxon>
        <taxon>Nematocera</taxon>
        <taxon>Culicoidea</taxon>
        <taxon>Culicidae</taxon>
        <taxon>Culicinae</taxon>
        <taxon>Aedini</taxon>
        <taxon>Aedes</taxon>
        <taxon>Stegomyia</taxon>
    </lineage>
</organism>
<accession>A0ABM1Z3U3</accession>
<evidence type="ECO:0000313" key="4">
    <source>
        <dbReference type="EnsemblMetazoa" id="AALFPA23_014808.P21491"/>
    </source>
</evidence>
<keyword evidence="3" id="KW-0949">S-adenosyl-L-methionine</keyword>
<dbReference type="RefSeq" id="XP_062707352.1">
    <property type="nucleotide sequence ID" value="XM_062851368.1"/>
</dbReference>
<dbReference type="SUPFAM" id="SSF144232">
    <property type="entry name" value="HIT/MYND zinc finger-like"/>
    <property type="match status" value="1"/>
</dbReference>
<evidence type="ECO:0000256" key="2">
    <source>
        <dbReference type="ARBA" id="ARBA00022679"/>
    </source>
</evidence>
<dbReference type="InterPro" id="IPR052097">
    <property type="entry name" value="SET-MYND_domain_protein"/>
</dbReference>
<keyword evidence="1" id="KW-0489">Methyltransferase</keyword>
<dbReference type="Gene3D" id="1.25.40.10">
    <property type="entry name" value="Tetratricopeptide repeat domain"/>
    <property type="match status" value="1"/>
</dbReference>
<dbReference type="Proteomes" id="UP000069940">
    <property type="component" value="Unassembled WGS sequence"/>
</dbReference>
<dbReference type="EnsemblMetazoa" id="AALFPA23_014808.R21491">
    <property type="protein sequence ID" value="AALFPA23_014808.P21491"/>
    <property type="gene ID" value="AALFPA23_014808"/>
</dbReference>